<name>A0A7Z2MRT8_VIBPH</name>
<dbReference type="Proteomes" id="UP000856022">
    <property type="component" value="Unassembled WGS sequence"/>
</dbReference>
<proteinExistence type="predicted"/>
<sequence>MKNRVLDNSVFTLKHSGTHLFTHENLFIFYVFNKCSR</sequence>
<accession>A0A7Z2MRT8</accession>
<evidence type="ECO:0000313" key="2">
    <source>
        <dbReference type="EMBL" id="QHH09214.1"/>
    </source>
</evidence>
<reference evidence="2 3" key="2">
    <citation type="submission" date="2018-12" db="EMBL/GenBank/DDBJ databases">
        <title>Genomic insights into the evolutionary origins and pathogenicity of five Vibrio parahaemolyticus strains isolated from the shrimp with acute hepatopancreatic necrosis disease (AHPND).</title>
        <authorList>
            <person name="Yang Q."/>
            <person name="Dong X."/>
            <person name="Xie G."/>
            <person name="Fu S."/>
            <person name="Zou P."/>
            <person name="Sun J."/>
            <person name="Wang Y."/>
            <person name="Huang J."/>
        </authorList>
    </citation>
    <scope>NUCLEOTIDE SEQUENCE [LARGE SCALE GENOMIC DNA]</scope>
    <source>
        <strain evidence="2 3">20160303005-1</strain>
    </source>
</reference>
<dbReference type="EMBL" id="CP034298">
    <property type="protein sequence ID" value="QHH09214.1"/>
    <property type="molecule type" value="Genomic_DNA"/>
</dbReference>
<evidence type="ECO:0000313" key="3">
    <source>
        <dbReference type="Proteomes" id="UP000464718"/>
    </source>
</evidence>
<reference evidence="1" key="1">
    <citation type="journal article" date="2018" name="Genome Biol.">
        <title>SKESA: strategic k-mer extension for scrupulous assemblies.</title>
        <authorList>
            <person name="Souvorov A."/>
            <person name="Agarwala R."/>
            <person name="Lipman D.J."/>
        </authorList>
    </citation>
    <scope>NUCLEOTIDE SEQUENCE</scope>
    <source>
        <strain evidence="1">1930</strain>
    </source>
</reference>
<dbReference type="Proteomes" id="UP000464718">
    <property type="component" value="Chromosome i"/>
</dbReference>
<gene>
    <name evidence="2" type="ORF">EHC69_07420</name>
    <name evidence="1" type="ORF">I7278_19965</name>
</gene>
<evidence type="ECO:0000313" key="1">
    <source>
        <dbReference type="EMBL" id="HAS6679078.1"/>
    </source>
</evidence>
<dbReference type="AlphaFoldDB" id="A0A7Z2MRT8"/>
<dbReference type="EMBL" id="DACQKT010000011">
    <property type="protein sequence ID" value="HAS6679078.1"/>
    <property type="molecule type" value="Genomic_DNA"/>
</dbReference>
<protein>
    <submittedName>
        <fullName evidence="1">Uncharacterized protein</fullName>
    </submittedName>
</protein>
<reference evidence="1" key="3">
    <citation type="submission" date="2019-12" db="EMBL/GenBank/DDBJ databases">
        <authorList>
            <consortium name="NCBI Pathogen Detection Project"/>
        </authorList>
    </citation>
    <scope>NUCLEOTIDE SEQUENCE</scope>
    <source>
        <strain evidence="1">1930</strain>
    </source>
</reference>
<organism evidence="1">
    <name type="scientific">Vibrio parahaemolyticus</name>
    <dbReference type="NCBI Taxonomy" id="670"/>
    <lineage>
        <taxon>Bacteria</taxon>
        <taxon>Pseudomonadati</taxon>
        <taxon>Pseudomonadota</taxon>
        <taxon>Gammaproteobacteria</taxon>
        <taxon>Vibrionales</taxon>
        <taxon>Vibrionaceae</taxon>
        <taxon>Vibrio</taxon>
    </lineage>
</organism>